<dbReference type="EMBL" id="MU003540">
    <property type="protein sequence ID" value="KAF2464057.1"/>
    <property type="molecule type" value="Genomic_DNA"/>
</dbReference>
<comment type="caution">
    <text evidence="1">The sequence shown here is derived from an EMBL/GenBank/DDBJ whole genome shotgun (WGS) entry which is preliminary data.</text>
</comment>
<gene>
    <name evidence="1" type="ORF">BDR25DRAFT_319475</name>
</gene>
<sequence length="164" mass="19542">MFLERLPQKIRASSGCTFQISLWRGLPIPNPSRTPLFFLDTPSRRKIWRSFFDMLTEDGINVDFEDLVSHLDELAEHEMNNRQIRNVFATAWQLALFERQRLEWGHIEQSLAMAEQFNGQLKELQRVSDTDRVRDKKVRWQRHSAIPHSFIFIPIVEIFKDRDC</sequence>
<dbReference type="Proteomes" id="UP000799755">
    <property type="component" value="Unassembled WGS sequence"/>
</dbReference>
<evidence type="ECO:0000313" key="2">
    <source>
        <dbReference type="Proteomes" id="UP000799755"/>
    </source>
</evidence>
<keyword evidence="2" id="KW-1185">Reference proteome</keyword>
<organism evidence="1 2">
    <name type="scientific">Lindgomyces ingoldianus</name>
    <dbReference type="NCBI Taxonomy" id="673940"/>
    <lineage>
        <taxon>Eukaryota</taxon>
        <taxon>Fungi</taxon>
        <taxon>Dikarya</taxon>
        <taxon>Ascomycota</taxon>
        <taxon>Pezizomycotina</taxon>
        <taxon>Dothideomycetes</taxon>
        <taxon>Pleosporomycetidae</taxon>
        <taxon>Pleosporales</taxon>
        <taxon>Lindgomycetaceae</taxon>
        <taxon>Lindgomyces</taxon>
    </lineage>
</organism>
<proteinExistence type="predicted"/>
<evidence type="ECO:0000313" key="1">
    <source>
        <dbReference type="EMBL" id="KAF2464057.1"/>
    </source>
</evidence>
<accession>A0ACB6QAW5</accession>
<name>A0ACB6QAW5_9PLEO</name>
<protein>
    <submittedName>
        <fullName evidence="1">Uncharacterized protein</fullName>
    </submittedName>
</protein>
<reference evidence="1" key="1">
    <citation type="journal article" date="2020" name="Stud. Mycol.">
        <title>101 Dothideomycetes genomes: a test case for predicting lifestyles and emergence of pathogens.</title>
        <authorList>
            <person name="Haridas S."/>
            <person name="Albert R."/>
            <person name="Binder M."/>
            <person name="Bloem J."/>
            <person name="Labutti K."/>
            <person name="Salamov A."/>
            <person name="Andreopoulos B."/>
            <person name="Baker S."/>
            <person name="Barry K."/>
            <person name="Bills G."/>
            <person name="Bluhm B."/>
            <person name="Cannon C."/>
            <person name="Castanera R."/>
            <person name="Culley D."/>
            <person name="Daum C."/>
            <person name="Ezra D."/>
            <person name="Gonzalez J."/>
            <person name="Henrissat B."/>
            <person name="Kuo A."/>
            <person name="Liang C."/>
            <person name="Lipzen A."/>
            <person name="Lutzoni F."/>
            <person name="Magnuson J."/>
            <person name="Mondo S."/>
            <person name="Nolan M."/>
            <person name="Ohm R."/>
            <person name="Pangilinan J."/>
            <person name="Park H.-J."/>
            <person name="Ramirez L."/>
            <person name="Alfaro M."/>
            <person name="Sun H."/>
            <person name="Tritt A."/>
            <person name="Yoshinaga Y."/>
            <person name="Zwiers L.-H."/>
            <person name="Turgeon B."/>
            <person name="Goodwin S."/>
            <person name="Spatafora J."/>
            <person name="Crous P."/>
            <person name="Grigoriev I."/>
        </authorList>
    </citation>
    <scope>NUCLEOTIDE SEQUENCE</scope>
    <source>
        <strain evidence="1">ATCC 200398</strain>
    </source>
</reference>